<keyword evidence="3" id="KW-1185">Reference proteome</keyword>
<keyword evidence="1" id="KW-1133">Transmembrane helix</keyword>
<dbReference type="EMBL" id="KZ308245">
    <property type="protein sequence ID" value="KAG8225649.1"/>
    <property type="molecule type" value="Genomic_DNA"/>
</dbReference>
<evidence type="ECO:0000313" key="2">
    <source>
        <dbReference type="EMBL" id="KAG8225649.1"/>
    </source>
</evidence>
<keyword evidence="1" id="KW-0472">Membrane</keyword>
<evidence type="ECO:0000256" key="1">
    <source>
        <dbReference type="SAM" id="Phobius"/>
    </source>
</evidence>
<keyword evidence="1" id="KW-0812">Transmembrane</keyword>
<comment type="caution">
    <text evidence="2">The sequence shown here is derived from an EMBL/GenBank/DDBJ whole genome shotgun (WGS) entry which is preliminary data.</text>
</comment>
<reference evidence="2" key="1">
    <citation type="submission" date="2013-04" db="EMBL/GenBank/DDBJ databases">
        <authorList>
            <person name="Qu J."/>
            <person name="Murali S.C."/>
            <person name="Bandaranaike D."/>
            <person name="Bellair M."/>
            <person name="Blankenburg K."/>
            <person name="Chao H."/>
            <person name="Dinh H."/>
            <person name="Doddapaneni H."/>
            <person name="Downs B."/>
            <person name="Dugan-Rocha S."/>
            <person name="Elkadiri S."/>
            <person name="Gnanaolivu R.D."/>
            <person name="Hernandez B."/>
            <person name="Javaid M."/>
            <person name="Jayaseelan J.C."/>
            <person name="Lee S."/>
            <person name="Li M."/>
            <person name="Ming W."/>
            <person name="Munidasa M."/>
            <person name="Muniz J."/>
            <person name="Nguyen L."/>
            <person name="Ongeri F."/>
            <person name="Osuji N."/>
            <person name="Pu L.-L."/>
            <person name="Puazo M."/>
            <person name="Qu C."/>
            <person name="Quiroz J."/>
            <person name="Raj R."/>
            <person name="Weissenberger G."/>
            <person name="Xin Y."/>
            <person name="Zou X."/>
            <person name="Han Y."/>
            <person name="Richards S."/>
            <person name="Worley K."/>
            <person name="Muzny D."/>
            <person name="Gibbs R."/>
        </authorList>
    </citation>
    <scope>NUCLEOTIDE SEQUENCE</scope>
    <source>
        <strain evidence="2">Sampled in the wild</strain>
    </source>
</reference>
<sequence>MRSGYREPPDDFKLFSSRKTDGFILLESPSEHVVLDLRILTHTSENAPNDSGYMIGGVLIAMILVALIIVLLAVTISK</sequence>
<name>A0A8K0NZJ2_LADFU</name>
<accession>A0A8K0NZJ2</accession>
<proteinExistence type="predicted"/>
<gene>
    <name evidence="2" type="ORF">J437_LFUL010334</name>
</gene>
<dbReference type="Proteomes" id="UP000792457">
    <property type="component" value="Unassembled WGS sequence"/>
</dbReference>
<dbReference type="AlphaFoldDB" id="A0A8K0NZJ2"/>
<evidence type="ECO:0000313" key="3">
    <source>
        <dbReference type="Proteomes" id="UP000792457"/>
    </source>
</evidence>
<organism evidence="2 3">
    <name type="scientific">Ladona fulva</name>
    <name type="common">Scarce chaser dragonfly</name>
    <name type="synonym">Libellula fulva</name>
    <dbReference type="NCBI Taxonomy" id="123851"/>
    <lineage>
        <taxon>Eukaryota</taxon>
        <taxon>Metazoa</taxon>
        <taxon>Ecdysozoa</taxon>
        <taxon>Arthropoda</taxon>
        <taxon>Hexapoda</taxon>
        <taxon>Insecta</taxon>
        <taxon>Pterygota</taxon>
        <taxon>Palaeoptera</taxon>
        <taxon>Odonata</taxon>
        <taxon>Epiprocta</taxon>
        <taxon>Anisoptera</taxon>
        <taxon>Libelluloidea</taxon>
        <taxon>Libellulidae</taxon>
        <taxon>Ladona</taxon>
    </lineage>
</organism>
<feature type="transmembrane region" description="Helical" evidence="1">
    <location>
        <begin position="53"/>
        <end position="76"/>
    </location>
</feature>
<reference evidence="2" key="2">
    <citation type="submission" date="2017-10" db="EMBL/GenBank/DDBJ databases">
        <title>Ladona fulva Genome sequencing and assembly.</title>
        <authorList>
            <person name="Murali S."/>
            <person name="Richards S."/>
            <person name="Bandaranaike D."/>
            <person name="Bellair M."/>
            <person name="Blankenburg K."/>
            <person name="Chao H."/>
            <person name="Dinh H."/>
            <person name="Doddapaneni H."/>
            <person name="Dugan-Rocha S."/>
            <person name="Elkadiri S."/>
            <person name="Gnanaolivu R."/>
            <person name="Hernandez B."/>
            <person name="Skinner E."/>
            <person name="Javaid M."/>
            <person name="Lee S."/>
            <person name="Li M."/>
            <person name="Ming W."/>
            <person name="Munidasa M."/>
            <person name="Muniz J."/>
            <person name="Nguyen L."/>
            <person name="Hughes D."/>
            <person name="Osuji N."/>
            <person name="Pu L.-L."/>
            <person name="Puazo M."/>
            <person name="Qu C."/>
            <person name="Quiroz J."/>
            <person name="Raj R."/>
            <person name="Weissenberger G."/>
            <person name="Xin Y."/>
            <person name="Zou X."/>
            <person name="Han Y."/>
            <person name="Worley K."/>
            <person name="Muzny D."/>
            <person name="Gibbs R."/>
        </authorList>
    </citation>
    <scope>NUCLEOTIDE SEQUENCE</scope>
    <source>
        <strain evidence="2">Sampled in the wild</strain>
    </source>
</reference>
<protein>
    <submittedName>
        <fullName evidence="2">Uncharacterized protein</fullName>
    </submittedName>
</protein>